<feature type="signal peptide" evidence="2">
    <location>
        <begin position="1"/>
        <end position="23"/>
    </location>
</feature>
<feature type="compositionally biased region" description="Low complexity" evidence="1">
    <location>
        <begin position="240"/>
        <end position="253"/>
    </location>
</feature>
<dbReference type="RefSeq" id="WP_386191875.1">
    <property type="nucleotide sequence ID" value="NZ_JBHSBC010000022.1"/>
</dbReference>
<dbReference type="Proteomes" id="UP001595698">
    <property type="component" value="Unassembled WGS sequence"/>
</dbReference>
<dbReference type="Pfam" id="PF05593">
    <property type="entry name" value="RHS_repeat"/>
    <property type="match status" value="3"/>
</dbReference>
<organism evidence="3 4">
    <name type="scientific">Streptosporangium jomthongense</name>
    <dbReference type="NCBI Taxonomy" id="1193683"/>
    <lineage>
        <taxon>Bacteria</taxon>
        <taxon>Bacillati</taxon>
        <taxon>Actinomycetota</taxon>
        <taxon>Actinomycetes</taxon>
        <taxon>Streptosporangiales</taxon>
        <taxon>Streptosporangiaceae</taxon>
        <taxon>Streptosporangium</taxon>
    </lineage>
</organism>
<dbReference type="NCBIfam" id="TIGR01643">
    <property type="entry name" value="YD_repeat_2x"/>
    <property type="match status" value="3"/>
</dbReference>
<dbReference type="InterPro" id="IPR006530">
    <property type="entry name" value="YD"/>
</dbReference>
<feature type="region of interest" description="Disordered" evidence="1">
    <location>
        <begin position="1693"/>
        <end position="1745"/>
    </location>
</feature>
<keyword evidence="4" id="KW-1185">Reference proteome</keyword>
<feature type="chain" id="PRO_5047420866" evidence="2">
    <location>
        <begin position="24"/>
        <end position="2187"/>
    </location>
</feature>
<feature type="compositionally biased region" description="Low complexity" evidence="1">
    <location>
        <begin position="1693"/>
        <end position="1707"/>
    </location>
</feature>
<dbReference type="InterPro" id="IPR022385">
    <property type="entry name" value="Rhs_assc_core"/>
</dbReference>
<protein>
    <submittedName>
        <fullName evidence="3">RHS repeat-associated core domain-containing protein</fullName>
    </submittedName>
</protein>
<dbReference type="EMBL" id="JBHSBC010000022">
    <property type="protein sequence ID" value="MFC3983045.1"/>
    <property type="molecule type" value="Genomic_DNA"/>
</dbReference>
<gene>
    <name evidence="3" type="ORF">ACFOYY_23135</name>
</gene>
<feature type="compositionally biased region" description="Low complexity" evidence="1">
    <location>
        <begin position="275"/>
        <end position="290"/>
    </location>
</feature>
<dbReference type="PANTHER" id="PTHR32305">
    <property type="match status" value="1"/>
</dbReference>
<dbReference type="InterPro" id="IPR050708">
    <property type="entry name" value="T6SS_VgrG/RHS"/>
</dbReference>
<sequence>MRKRNRKLVGAAVMTTVMTTMLAASLVAGEVGGVASAATTGPPRERAVKVKRFEPPTPGKVPKVKAWRPERPVWPGRESADVVLPAVPDGAAGRSADGGTAVRAGGLPVWLAATAGHGPATVRVENLSVGQSRDALTLRLTRTDKVQGAEDKVRLTVDYRGMASAVGGDWASRLRLWSVSTCVLTPAHTASPAPEHTAASTPTPPETPVPAGTGTRTPIPAPTGPVPALTPTPSTVPLPRVTSTATPVATPTRMSSGPTPGSLPLQPPDSPAVSPTPDAAPTGTAPGCGPVELPSTVDRDKGTVSAQVNATGLVMLAADSSGPTGDYAATSLTPSSTWNTGGNSGDFTWSYPMRVPPGLGGPEPQLTLSYSSARVDGLMAAANTQPSWVGEGFDWNPGFIERRYGACSKDMENGANNQAETGDLCWVTDNATLSLPGHSGELIRNGDRWHLRDDDGLKVERRTGTTNGDDNGEWWVATDTDGTQYWFGGRAGSQSTLSVPVFGNHAGEACHQSTFAASSCRQAFRWQLDYVVDTHGNTMRVSYAKETNRYSRNSTTTDAADYDRAGYPEKIEYGTRGLDDAPQMRVVLGTADRCLADCGTKDAAHWPDVPFDQECTASPCKPQQISPTFWTTKRLSTVTTQVWNTAGTAWRDVESWTFDHTFPDPDDRGSGTSVTPVLWLNTITHTGRASTETGSAVTLPKVRFTPKLLPNRVDTAGDQYPAMNRYRIGAIKTETGSTIDVTYAGADCVAGTRTPALDNLHDHGLRCYPVKWTPSGHTEPITDFFHKYVVSQVTQAEATGSSPRTITGFTYGGAPAWHYTDEDGLLQDDDKTWSVWRGYGLVTRTTGEGPTRVLEETRYFRGMNGDRLPSGTRSVTMPAAGGAPATADEDAFAGMVREVVSRDVNGVEIGATVYRPWQSDPTASRTIDGSTVHARLVDNGATYTRTTRDGGRAPRTTTSFTEFDAYGMPVWAEDKGDDAVTGDEECSTTEYTRNAGIWLVDRVSRVRSFALDCATAKAKVTAGTVTETDLITDVRTAYDGATAWEGAPAPTKGDVTLVESVKALTGSTWSYVTDRKVTYDAYGRVLTETDARGATVTTAYTPASGAPLTGKTVTGPLGWTTVTVLDPALGLPRTTTDANGRVTALAHDGLGRLTAVWLPGNDRSSNADKPSIGHAYQVSDTGPIVVTSRRLNHAGDYITSYAFYDSLMRQRQTQSADAAGTADHVVVTDTFYDSAGRVLKTHNPYLADAAPGPTLVVPAQDVPSAEYTLFDAAGRTSAQVHLVDEAPASPGGVDERWRTVFGYGGDREDVTPPAGGVVTSSVKDAAGRVVETRQYRTGNVAGSAAGFIRTSYAFDNKGRLAKTTDAEGNEWLYTYDLRGRLVGSTDPDIGTVTKTYDDAGDLVTATNASGQVTAFTYDALGRRTTVRDDSVTGDKRAEWVYDTVAKGQLSKSTRYDGTDQYTKTITGYTVGYQPTQVVYGIPAAQAGLNDTYTYVNTYWPNGLPRTTRLPAVGTLGQEELSHGYDALDLPTTLGTTMGGSYVTGTDHTSFGEVSKIKLRNNAGRTADISRVYESDTRRLETIKTVKESSPAVVSELSLAYDAGGNVTRMSDLAGGDTQCFGVDFLRRLEQAWTQTSTTCAQTVSAGVVGGTNPYWQSYTYDDIGNRTQMVKHGTTSGDAVTTYTVPDGAHRLSASSTTDGVGTSSTAHTYDASGNMKTRSSAAGTQTMTWDREGRLTSVQDGTGTTGYVYDADGGRLVQRDPAGATLYLPGQELRYTTSGGAKTGTRYYSHGGQVVATRSGNTSTTVSWLSGDQHGTAGNVIANTDTQAVAVRRMTPFGEARGLTGTWPTSMNKGFVGGTMDETGLTHLGAREYDPAMGRFISVDPLIDIKDSQQVNGYTYANNNPLSFTDPDGLIHRSCPDGECSDGKGGAHQNRAHNPAHDYNPPYNPGFKGGPCGARPCPTADNADWGPQGARPRGDNMSPLNGGPCGARPCQEYEVAPMGWDRKIDNSEPAPFCVDGLFNCAWEGAWANILPPSNHILKQMGHDLTPDYISVDYTAIVPTGRMGGAGGTAGLTITRYGQVTVNEPRGSLGAPGFGGSARLGWTNGGNDPASVNGFVQGEAASAGIAVPAHRLFGVAVAGVASVADPSQQAVEFGVVGMPPPTKVGVVTAVTFGRYWFTMPGGR</sequence>
<dbReference type="InterPro" id="IPR031325">
    <property type="entry name" value="RHS_repeat"/>
</dbReference>
<dbReference type="PANTHER" id="PTHR32305:SF17">
    <property type="entry name" value="TRNA NUCLEASE WAPA"/>
    <property type="match status" value="1"/>
</dbReference>
<name>A0ABV8F5V3_9ACTN</name>
<keyword evidence="2" id="KW-0732">Signal</keyword>
<dbReference type="NCBIfam" id="TIGR03696">
    <property type="entry name" value="Rhs_assc_core"/>
    <property type="match status" value="1"/>
</dbReference>
<feature type="region of interest" description="Disordered" evidence="1">
    <location>
        <begin position="1963"/>
        <end position="1988"/>
    </location>
</feature>
<evidence type="ECO:0000256" key="2">
    <source>
        <dbReference type="SAM" id="SignalP"/>
    </source>
</evidence>
<reference evidence="4" key="1">
    <citation type="journal article" date="2019" name="Int. J. Syst. Evol. Microbiol.">
        <title>The Global Catalogue of Microorganisms (GCM) 10K type strain sequencing project: providing services to taxonomists for standard genome sequencing and annotation.</title>
        <authorList>
            <consortium name="The Broad Institute Genomics Platform"/>
            <consortium name="The Broad Institute Genome Sequencing Center for Infectious Disease"/>
            <person name="Wu L."/>
            <person name="Ma J."/>
        </authorList>
    </citation>
    <scope>NUCLEOTIDE SEQUENCE [LARGE SCALE GENOMIC DNA]</scope>
    <source>
        <strain evidence="4">TBRC 7912</strain>
    </source>
</reference>
<feature type="compositionally biased region" description="Polar residues" evidence="1">
    <location>
        <begin position="1715"/>
        <end position="1729"/>
    </location>
</feature>
<evidence type="ECO:0000313" key="3">
    <source>
        <dbReference type="EMBL" id="MFC3983045.1"/>
    </source>
</evidence>
<evidence type="ECO:0000256" key="1">
    <source>
        <dbReference type="SAM" id="MobiDB-lite"/>
    </source>
</evidence>
<comment type="caution">
    <text evidence="3">The sequence shown here is derived from an EMBL/GenBank/DDBJ whole genome shotgun (WGS) entry which is preliminary data.</text>
</comment>
<feature type="compositionally biased region" description="Low complexity" evidence="1">
    <location>
        <begin position="188"/>
        <end position="201"/>
    </location>
</feature>
<dbReference type="Gene3D" id="2.180.10.10">
    <property type="entry name" value="RHS repeat-associated core"/>
    <property type="match status" value="2"/>
</dbReference>
<evidence type="ECO:0000313" key="4">
    <source>
        <dbReference type="Proteomes" id="UP001595698"/>
    </source>
</evidence>
<accession>A0ABV8F5V3</accession>
<proteinExistence type="predicted"/>
<feature type="region of interest" description="Disordered" evidence="1">
    <location>
        <begin position="188"/>
        <end position="299"/>
    </location>
</feature>
<feature type="compositionally biased region" description="Pro residues" evidence="1">
    <location>
        <begin position="219"/>
        <end position="236"/>
    </location>
</feature>